<accession>A0AAD7ANB2</accession>
<evidence type="ECO:0000259" key="2">
    <source>
        <dbReference type="Pfam" id="PF00248"/>
    </source>
</evidence>
<comment type="caution">
    <text evidence="3">The sequence shown here is derived from an EMBL/GenBank/DDBJ whole genome shotgun (WGS) entry which is preliminary data.</text>
</comment>
<evidence type="ECO:0000256" key="1">
    <source>
        <dbReference type="ARBA" id="ARBA00023002"/>
    </source>
</evidence>
<dbReference type="CDD" id="cd19079">
    <property type="entry name" value="AKR_EcYajO-like"/>
    <property type="match status" value="1"/>
</dbReference>
<gene>
    <name evidence="3" type="ORF">DFH08DRAFT_837717</name>
</gene>
<dbReference type="PANTHER" id="PTHR43364">
    <property type="entry name" value="NADH-SPECIFIC METHYLGLYOXAL REDUCTASE-RELATED"/>
    <property type="match status" value="1"/>
</dbReference>
<dbReference type="InterPro" id="IPR050523">
    <property type="entry name" value="AKR_Detox_Biosynth"/>
</dbReference>
<dbReference type="InterPro" id="IPR036812">
    <property type="entry name" value="NAD(P)_OxRdtase_dom_sf"/>
</dbReference>
<evidence type="ECO:0000313" key="3">
    <source>
        <dbReference type="EMBL" id="KAJ7363857.1"/>
    </source>
</evidence>
<dbReference type="EMBL" id="JARIHO010000003">
    <property type="protein sequence ID" value="KAJ7363857.1"/>
    <property type="molecule type" value="Genomic_DNA"/>
</dbReference>
<keyword evidence="1" id="KW-0560">Oxidoreductase</keyword>
<dbReference type="FunFam" id="3.20.20.100:FF:000004">
    <property type="entry name" value="Oxidoreductase, aldo/keto reductase"/>
    <property type="match status" value="1"/>
</dbReference>
<dbReference type="AlphaFoldDB" id="A0AAD7ANB2"/>
<feature type="domain" description="NADP-dependent oxidoreductase" evidence="2">
    <location>
        <begin position="24"/>
        <end position="343"/>
    </location>
</feature>
<dbReference type="SUPFAM" id="SSF51430">
    <property type="entry name" value="NAD(P)-linked oxidoreductase"/>
    <property type="match status" value="1"/>
</dbReference>
<dbReference type="GO" id="GO:0005829">
    <property type="term" value="C:cytosol"/>
    <property type="evidence" value="ECO:0007669"/>
    <property type="project" value="UniProtKB-ARBA"/>
</dbReference>
<dbReference type="Proteomes" id="UP001218218">
    <property type="component" value="Unassembled WGS sequence"/>
</dbReference>
<reference evidence="3" key="1">
    <citation type="submission" date="2023-03" db="EMBL/GenBank/DDBJ databases">
        <title>Massive genome expansion in bonnet fungi (Mycena s.s.) driven by repeated elements and novel gene families across ecological guilds.</title>
        <authorList>
            <consortium name="Lawrence Berkeley National Laboratory"/>
            <person name="Harder C.B."/>
            <person name="Miyauchi S."/>
            <person name="Viragh M."/>
            <person name="Kuo A."/>
            <person name="Thoen E."/>
            <person name="Andreopoulos B."/>
            <person name="Lu D."/>
            <person name="Skrede I."/>
            <person name="Drula E."/>
            <person name="Henrissat B."/>
            <person name="Morin E."/>
            <person name="Kohler A."/>
            <person name="Barry K."/>
            <person name="LaButti K."/>
            <person name="Morin E."/>
            <person name="Salamov A."/>
            <person name="Lipzen A."/>
            <person name="Mereny Z."/>
            <person name="Hegedus B."/>
            <person name="Baldrian P."/>
            <person name="Stursova M."/>
            <person name="Weitz H."/>
            <person name="Taylor A."/>
            <person name="Grigoriev I.V."/>
            <person name="Nagy L.G."/>
            <person name="Martin F."/>
            <person name="Kauserud H."/>
        </authorList>
    </citation>
    <scope>NUCLEOTIDE SEQUENCE</scope>
    <source>
        <strain evidence="3">CBHHK002</strain>
    </source>
</reference>
<proteinExistence type="predicted"/>
<keyword evidence="4" id="KW-1185">Reference proteome</keyword>
<protein>
    <submittedName>
        <fullName evidence="3">Aldo keto reductase</fullName>
    </submittedName>
</protein>
<name>A0AAD7ANB2_9AGAR</name>
<sequence>MEMERKTNKMSYVRLGNSGLKVSRLILGTMQYGSNEWQPWILSESIAIEHIKAAYDLGIQTFDTADIYSNGITEVVFGNAIKALDLPREEIVIMTKIKHHVPKSGPSEWFLTTKKDPNAYGYVNQGGLSRKHIFDGVKASLKRLQVDYIDVLQCHGYDKETPVEETMTALHDIIKLGWVRYIGMGSCYAWQFHAMQNYAINNKLTPFISMQHQYNLLYRDDEVELIPTLKHFGIGSIPFSGLARGHLSRPLDEETERSRSDRFYPLYKLGPWSEDEKIIKSVEKVAREKDISMAQVALAWVLQQPVVTAPIIGPTSISQLEDLIGAINVSLSTEEIELLEAAYRPRPPKLVSMALSI</sequence>
<dbReference type="GO" id="GO:0016491">
    <property type="term" value="F:oxidoreductase activity"/>
    <property type="evidence" value="ECO:0007669"/>
    <property type="project" value="UniProtKB-KW"/>
</dbReference>
<dbReference type="InterPro" id="IPR023210">
    <property type="entry name" value="NADP_OxRdtase_dom"/>
</dbReference>
<organism evidence="3 4">
    <name type="scientific">Mycena albidolilacea</name>
    <dbReference type="NCBI Taxonomy" id="1033008"/>
    <lineage>
        <taxon>Eukaryota</taxon>
        <taxon>Fungi</taxon>
        <taxon>Dikarya</taxon>
        <taxon>Basidiomycota</taxon>
        <taxon>Agaricomycotina</taxon>
        <taxon>Agaricomycetes</taxon>
        <taxon>Agaricomycetidae</taxon>
        <taxon>Agaricales</taxon>
        <taxon>Marasmiineae</taxon>
        <taxon>Mycenaceae</taxon>
        <taxon>Mycena</taxon>
    </lineage>
</organism>
<evidence type="ECO:0000313" key="4">
    <source>
        <dbReference type="Proteomes" id="UP001218218"/>
    </source>
</evidence>
<dbReference type="Gene3D" id="3.20.20.100">
    <property type="entry name" value="NADP-dependent oxidoreductase domain"/>
    <property type="match status" value="1"/>
</dbReference>
<dbReference type="PANTHER" id="PTHR43364:SF4">
    <property type="entry name" value="NAD(P)-LINKED OXIDOREDUCTASE SUPERFAMILY PROTEIN"/>
    <property type="match status" value="1"/>
</dbReference>
<dbReference type="Pfam" id="PF00248">
    <property type="entry name" value="Aldo_ket_red"/>
    <property type="match status" value="1"/>
</dbReference>